<dbReference type="SUPFAM" id="SSF55729">
    <property type="entry name" value="Acyl-CoA N-acyltransferases (Nat)"/>
    <property type="match status" value="1"/>
</dbReference>
<name>A0A2B7ZM79_9EURO</name>
<dbReference type="InterPro" id="IPR016181">
    <property type="entry name" value="Acyl_CoA_acyltransferase"/>
</dbReference>
<dbReference type="CDD" id="cd04301">
    <property type="entry name" value="NAT_SF"/>
    <property type="match status" value="1"/>
</dbReference>
<dbReference type="EMBL" id="PDND01000040">
    <property type="protein sequence ID" value="PGH34451.1"/>
    <property type="molecule type" value="Genomic_DNA"/>
</dbReference>
<gene>
    <name evidence="3" type="ORF">GX50_02719</name>
</gene>
<protein>
    <recommendedName>
        <fullName evidence="2">N-acetyltransferase domain-containing protein</fullName>
    </recommendedName>
</protein>
<evidence type="ECO:0000313" key="4">
    <source>
        <dbReference type="Proteomes" id="UP000226031"/>
    </source>
</evidence>
<evidence type="ECO:0000256" key="1">
    <source>
        <dbReference type="SAM" id="MobiDB-lite"/>
    </source>
</evidence>
<dbReference type="Proteomes" id="UP000226031">
    <property type="component" value="Unassembled WGS sequence"/>
</dbReference>
<dbReference type="Pfam" id="PF00583">
    <property type="entry name" value="Acetyltransf_1"/>
    <property type="match status" value="1"/>
</dbReference>
<comment type="caution">
    <text evidence="3">The sequence shown here is derived from an EMBL/GenBank/DDBJ whole genome shotgun (WGS) entry which is preliminary data.</text>
</comment>
<feature type="region of interest" description="Disordered" evidence="1">
    <location>
        <begin position="125"/>
        <end position="144"/>
    </location>
</feature>
<evidence type="ECO:0000259" key="2">
    <source>
        <dbReference type="PROSITE" id="PS51186"/>
    </source>
</evidence>
<sequence length="228" mass="24626">MEKIPTSSSALPGPRATLAYPPFQFTIRPVRTPEDLSATISLIKTYTSGLGVDLSYQDFESEMARMPGSYAPPLGELFIAVTNNEFQIQNANNNNNNPPQALGCIALRELHLLLHGQAAYATTSELDPAASDTDDGKAGASGSGKPNTKYCELKRLYVTPAARGLGVGKALVKAMLDVARKIGYEEVRLDTLPDMREAIAMYSGMGFEVVEKYYEKAIGGTVFLGLRL</sequence>
<dbReference type="PANTHER" id="PTHR43305:SF1">
    <property type="entry name" value="FAMILY N-ACETYLTRANSFERASE, PUTATIVE (AFU_ORTHOLOGUE AFUA_2G01380)-RELATED"/>
    <property type="match status" value="1"/>
</dbReference>
<dbReference type="InterPro" id="IPR052777">
    <property type="entry name" value="Acetyltransferase_Enz"/>
</dbReference>
<dbReference type="AlphaFoldDB" id="A0A2B7ZM79"/>
<reference evidence="3 4" key="1">
    <citation type="submission" date="2017-10" db="EMBL/GenBank/DDBJ databases">
        <title>Comparative genomics in systemic dimorphic fungi from Ajellomycetaceae.</title>
        <authorList>
            <person name="Munoz J.F."/>
            <person name="Mcewen J.G."/>
            <person name="Clay O.K."/>
            <person name="Cuomo C.A."/>
        </authorList>
    </citation>
    <scope>NUCLEOTIDE SEQUENCE [LARGE SCALE GENOMIC DNA]</scope>
    <source>
        <strain evidence="3 4">UAMH4076</strain>
    </source>
</reference>
<dbReference type="VEuPathDB" id="FungiDB:EMCG_03413"/>
<accession>A0A2B7ZM79</accession>
<organism evidence="3 4">
    <name type="scientific">[Emmonsia] crescens</name>
    <dbReference type="NCBI Taxonomy" id="73230"/>
    <lineage>
        <taxon>Eukaryota</taxon>
        <taxon>Fungi</taxon>
        <taxon>Dikarya</taxon>
        <taxon>Ascomycota</taxon>
        <taxon>Pezizomycotina</taxon>
        <taxon>Eurotiomycetes</taxon>
        <taxon>Eurotiomycetidae</taxon>
        <taxon>Onygenales</taxon>
        <taxon>Ajellomycetaceae</taxon>
        <taxon>Emergomyces</taxon>
    </lineage>
</organism>
<dbReference type="Gene3D" id="3.40.630.30">
    <property type="match status" value="1"/>
</dbReference>
<evidence type="ECO:0000313" key="3">
    <source>
        <dbReference type="EMBL" id="PGH34451.1"/>
    </source>
</evidence>
<dbReference type="PROSITE" id="PS51186">
    <property type="entry name" value="GNAT"/>
    <property type="match status" value="1"/>
</dbReference>
<dbReference type="InterPro" id="IPR000182">
    <property type="entry name" value="GNAT_dom"/>
</dbReference>
<proteinExistence type="predicted"/>
<keyword evidence="4" id="KW-1185">Reference proteome</keyword>
<feature type="domain" description="N-acetyltransferase" evidence="2">
    <location>
        <begin position="91"/>
        <end position="228"/>
    </location>
</feature>
<dbReference type="STRING" id="73230.A0A2B7ZM79"/>
<dbReference type="GO" id="GO:0016747">
    <property type="term" value="F:acyltransferase activity, transferring groups other than amino-acyl groups"/>
    <property type="evidence" value="ECO:0007669"/>
    <property type="project" value="InterPro"/>
</dbReference>
<dbReference type="PANTHER" id="PTHR43305">
    <property type="entry name" value="FAMILY N-ACETYLTRANSFERASE, PUTATIVE (AFU_ORTHOLOGUE AFUA_2G01380)-RELATED"/>
    <property type="match status" value="1"/>
</dbReference>